<evidence type="ECO:0000256" key="1">
    <source>
        <dbReference type="ARBA" id="ARBA00022729"/>
    </source>
</evidence>
<dbReference type="FunFam" id="1.20.140.40:FF:000002">
    <property type="entry name" value="Putative invertase inhibitor"/>
    <property type="match status" value="1"/>
</dbReference>
<dbReference type="SUPFAM" id="SSF101148">
    <property type="entry name" value="Plant invertase/pectin methylesterase inhibitor"/>
    <property type="match status" value="1"/>
</dbReference>
<dbReference type="Gene3D" id="1.20.140.40">
    <property type="entry name" value="Invertase/pectin methylesterase inhibitor family protein"/>
    <property type="match status" value="1"/>
</dbReference>
<dbReference type="NCBIfam" id="TIGR01614">
    <property type="entry name" value="PME_inhib"/>
    <property type="match status" value="1"/>
</dbReference>
<evidence type="ECO:0000259" key="5">
    <source>
        <dbReference type="SMART" id="SM00856"/>
    </source>
</evidence>
<dbReference type="SMART" id="SM00856">
    <property type="entry name" value="PMEI"/>
    <property type="match status" value="1"/>
</dbReference>
<comment type="caution">
    <text evidence="6">The sequence shown here is derived from an EMBL/GenBank/DDBJ whole genome shotgun (WGS) entry which is preliminary data.</text>
</comment>
<feature type="chain" id="PRO_5042266757" evidence="4">
    <location>
        <begin position="25"/>
        <end position="180"/>
    </location>
</feature>
<accession>A0AAD7Q1X3</accession>
<dbReference type="Proteomes" id="UP001163823">
    <property type="component" value="Chromosome 4"/>
</dbReference>
<keyword evidence="7" id="KW-1185">Reference proteome</keyword>
<feature type="signal peptide" evidence="4">
    <location>
        <begin position="1"/>
        <end position="24"/>
    </location>
</feature>
<reference evidence="6" key="1">
    <citation type="journal article" date="2023" name="Science">
        <title>Elucidation of the pathway for biosynthesis of saponin adjuvants from the soapbark tree.</title>
        <authorList>
            <person name="Reed J."/>
            <person name="Orme A."/>
            <person name="El-Demerdash A."/>
            <person name="Owen C."/>
            <person name="Martin L.B.B."/>
            <person name="Misra R.C."/>
            <person name="Kikuchi S."/>
            <person name="Rejzek M."/>
            <person name="Martin A.C."/>
            <person name="Harkess A."/>
            <person name="Leebens-Mack J."/>
            <person name="Louveau T."/>
            <person name="Stephenson M.J."/>
            <person name="Osbourn A."/>
        </authorList>
    </citation>
    <scope>NUCLEOTIDE SEQUENCE</scope>
    <source>
        <strain evidence="6">S10</strain>
    </source>
</reference>
<evidence type="ECO:0000256" key="4">
    <source>
        <dbReference type="SAM" id="SignalP"/>
    </source>
</evidence>
<keyword evidence="1 4" id="KW-0732">Signal</keyword>
<protein>
    <submittedName>
        <fullName evidence="6">Pectinesterase inhibitor</fullName>
    </submittedName>
</protein>
<dbReference type="PANTHER" id="PTHR36710">
    <property type="entry name" value="PECTINESTERASE INHIBITOR-LIKE"/>
    <property type="match status" value="1"/>
</dbReference>
<dbReference type="AlphaFoldDB" id="A0AAD7Q1X3"/>
<evidence type="ECO:0000313" key="6">
    <source>
        <dbReference type="EMBL" id="KAJ7973319.1"/>
    </source>
</evidence>
<keyword evidence="2" id="KW-1015">Disulfide bond</keyword>
<name>A0AAD7Q1X3_QUISA</name>
<dbReference type="GO" id="GO:0005576">
    <property type="term" value="C:extracellular region"/>
    <property type="evidence" value="ECO:0007669"/>
    <property type="project" value="UniProtKB-ARBA"/>
</dbReference>
<evidence type="ECO:0000313" key="7">
    <source>
        <dbReference type="Proteomes" id="UP001163823"/>
    </source>
</evidence>
<evidence type="ECO:0000256" key="3">
    <source>
        <dbReference type="ARBA" id="ARBA00038471"/>
    </source>
</evidence>
<evidence type="ECO:0000256" key="2">
    <source>
        <dbReference type="ARBA" id="ARBA00023157"/>
    </source>
</evidence>
<dbReference type="EMBL" id="JARAOO010000004">
    <property type="protein sequence ID" value="KAJ7973319.1"/>
    <property type="molecule type" value="Genomic_DNA"/>
</dbReference>
<organism evidence="6 7">
    <name type="scientific">Quillaja saponaria</name>
    <name type="common">Soap bark tree</name>
    <dbReference type="NCBI Taxonomy" id="32244"/>
    <lineage>
        <taxon>Eukaryota</taxon>
        <taxon>Viridiplantae</taxon>
        <taxon>Streptophyta</taxon>
        <taxon>Embryophyta</taxon>
        <taxon>Tracheophyta</taxon>
        <taxon>Spermatophyta</taxon>
        <taxon>Magnoliopsida</taxon>
        <taxon>eudicotyledons</taxon>
        <taxon>Gunneridae</taxon>
        <taxon>Pentapetalae</taxon>
        <taxon>rosids</taxon>
        <taxon>fabids</taxon>
        <taxon>Fabales</taxon>
        <taxon>Quillajaceae</taxon>
        <taxon>Quillaja</taxon>
    </lineage>
</organism>
<dbReference type="GO" id="GO:0004857">
    <property type="term" value="F:enzyme inhibitor activity"/>
    <property type="evidence" value="ECO:0007669"/>
    <property type="project" value="InterPro"/>
</dbReference>
<proteinExistence type="inferred from homology"/>
<comment type="similarity">
    <text evidence="3">Belongs to the PMEI family.</text>
</comment>
<sequence length="180" mass="19713">MKMKPISGLFFVLLLTLWGHQILAAQTNPTLIIQACSLALQKDQCKRILESDPESKGADIHGLAKIALKQASTSATNLSKQIKQLLNKESDRKVKQSLNDCSDNYEDIIDKLKDSMAAIDTTSYNDVNTWVTAAMSNAESCEQGFKDQNVQKSPIIQMNANFHQLCSVSLAITNVLAGGI</sequence>
<dbReference type="Pfam" id="PF04043">
    <property type="entry name" value="PMEI"/>
    <property type="match status" value="1"/>
</dbReference>
<dbReference type="KEGG" id="qsa:O6P43_011076"/>
<feature type="domain" description="Pectinesterase inhibitor" evidence="5">
    <location>
        <begin position="27"/>
        <end position="172"/>
    </location>
</feature>
<dbReference type="InterPro" id="IPR035513">
    <property type="entry name" value="Invertase/methylesterase_inhib"/>
</dbReference>
<gene>
    <name evidence="6" type="ORF">O6P43_011076</name>
</gene>
<dbReference type="InterPro" id="IPR052421">
    <property type="entry name" value="PCW_Enzyme_Inhibitor"/>
</dbReference>
<dbReference type="CDD" id="cd15801">
    <property type="entry name" value="PMEI-like_1"/>
    <property type="match status" value="1"/>
</dbReference>
<dbReference type="InterPro" id="IPR006501">
    <property type="entry name" value="Pectinesterase_inhib_dom"/>
</dbReference>
<dbReference type="PANTHER" id="PTHR36710:SF18">
    <property type="entry name" value="PECTINESTERASE INHIBITOR 5-RELATED"/>
    <property type="match status" value="1"/>
</dbReference>